<feature type="transmembrane region" description="Helical" evidence="7">
    <location>
        <begin position="704"/>
        <end position="723"/>
    </location>
</feature>
<keyword evidence="3" id="KW-1003">Cell membrane</keyword>
<evidence type="ECO:0000259" key="8">
    <source>
        <dbReference type="PROSITE" id="PS50156"/>
    </source>
</evidence>
<evidence type="ECO:0000256" key="4">
    <source>
        <dbReference type="ARBA" id="ARBA00022692"/>
    </source>
</evidence>
<evidence type="ECO:0000256" key="5">
    <source>
        <dbReference type="ARBA" id="ARBA00022989"/>
    </source>
</evidence>
<feature type="transmembrane region" description="Helical" evidence="7">
    <location>
        <begin position="227"/>
        <end position="244"/>
    </location>
</feature>
<accession>A0A7J0CKJ5</accession>
<comment type="caution">
    <text evidence="9">The sequence shown here is derived from an EMBL/GenBank/DDBJ whole genome shotgun (WGS) entry which is preliminary data.</text>
</comment>
<dbReference type="SUPFAM" id="SSF82866">
    <property type="entry name" value="Multidrug efflux transporter AcrB transmembrane domain"/>
    <property type="match status" value="2"/>
</dbReference>
<feature type="transmembrane region" description="Helical" evidence="7">
    <location>
        <begin position="395"/>
        <end position="413"/>
    </location>
</feature>
<dbReference type="Gene3D" id="1.20.1640.10">
    <property type="entry name" value="Multidrug efflux transporter AcrB transmembrane domain"/>
    <property type="match status" value="2"/>
</dbReference>
<dbReference type="Proteomes" id="UP000498740">
    <property type="component" value="Unassembled WGS sequence"/>
</dbReference>
<keyword evidence="5 7" id="KW-1133">Transmembrane helix</keyword>
<feature type="transmembrane region" description="Helical" evidence="7">
    <location>
        <begin position="629"/>
        <end position="651"/>
    </location>
</feature>
<evidence type="ECO:0000256" key="7">
    <source>
        <dbReference type="SAM" id="Phobius"/>
    </source>
</evidence>
<evidence type="ECO:0000256" key="3">
    <source>
        <dbReference type="ARBA" id="ARBA00022475"/>
    </source>
</evidence>
<keyword evidence="4 7" id="KW-0812">Transmembrane</keyword>
<dbReference type="Pfam" id="PF03176">
    <property type="entry name" value="MMPL"/>
    <property type="match status" value="2"/>
</dbReference>
<dbReference type="GO" id="GO:0005886">
    <property type="term" value="C:plasma membrane"/>
    <property type="evidence" value="ECO:0007669"/>
    <property type="project" value="UniProtKB-SubCell"/>
</dbReference>
<dbReference type="PANTHER" id="PTHR33406">
    <property type="entry name" value="MEMBRANE PROTEIN MJ1562-RELATED"/>
    <property type="match status" value="1"/>
</dbReference>
<feature type="transmembrane region" description="Helical" evidence="7">
    <location>
        <begin position="250"/>
        <end position="275"/>
    </location>
</feature>
<feature type="transmembrane region" description="Helical" evidence="7">
    <location>
        <begin position="564"/>
        <end position="586"/>
    </location>
</feature>
<dbReference type="InterPro" id="IPR000731">
    <property type="entry name" value="SSD"/>
</dbReference>
<feature type="transmembrane region" description="Helical" evidence="7">
    <location>
        <begin position="328"/>
        <end position="354"/>
    </location>
</feature>
<evidence type="ECO:0000256" key="1">
    <source>
        <dbReference type="ARBA" id="ARBA00004651"/>
    </source>
</evidence>
<feature type="transmembrane region" description="Helical" evidence="7">
    <location>
        <begin position="203"/>
        <end position="222"/>
    </location>
</feature>
<protein>
    <submittedName>
        <fullName evidence="9">Putative conserved membrane protein, MmpL family</fullName>
    </submittedName>
</protein>
<feature type="transmembrane region" description="Helical" evidence="7">
    <location>
        <begin position="678"/>
        <end position="698"/>
    </location>
</feature>
<sequence>MGSASTVRSETAPDTVPPVPARGLARMGRWLARRRLLVLLVTLAALVVAVPFGSDVESRLSEGGITVPASESALADELLNTRFEGGSPHLVFIAAADKDINAAPVSSEGTALTKQLADEPGVVQAASYWTLGKAPTLRSKDGTTGLIMVRLAGDEDQVRKTAARIVPEVVGDRGPLKVTATGVTAVRMEIEKRSEEDLTKAELLSGPLVLIILLLVFGSVVAASTPLAVGILAVIGSFVILRLLDMVVQVSVFSVNITTALGLGLAIDYSLFIVTRYREELARGRTVHEAIAQSVRTAGRTVLFSALTVAVSLSAMLVFPMYHLRSFAYSGIAVVILAALGSVIILPALLAVLGHRIDSLNVRRLFRRNAKAATAHTDREGFWHKLAMAVMRRPLPFALTVTAILVALGLPFLRAEFGDSDDRVLPASSPAHQGAQVLREEFDNREGSPLNVVLPDLSAQAQSTELAGYAEQLSTVPGITRVDALTGSYSEGRQVAPPGPASARFKADRGTWLSVVSDTEPYSERGMDLVDTIRAQPAPGTALVGGQAALLVDSKDTLADKLPWALGIIAVSTMVLLFLFTGSLLIPLKAIALNLLSLTATFGAMVYIFQDGHLRWLVGDFTVTGMLDIDTPILMFCVAFGLSMDYEVFLLSRIKEEYHRTGDNISAVAWGLERTGRLVTAAAALVATVLLAFATSGLTPLKLLGVGLALAVIVDATLVRGILVPAFMRLAGRANWWAPAPWHACTRRSASTTRQHLSHDRTGWGPGISPGPHPVNACLLPRRPGACTDGRLPIQLSSHPTLSNS</sequence>
<feature type="transmembrane region" description="Helical" evidence="7">
    <location>
        <begin position="591"/>
        <end position="609"/>
    </location>
</feature>
<dbReference type="PROSITE" id="PS50156">
    <property type="entry name" value="SSD"/>
    <property type="match status" value="1"/>
</dbReference>
<proteinExistence type="inferred from homology"/>
<keyword evidence="6 7" id="KW-0472">Membrane</keyword>
<reference evidence="9 10" key="1">
    <citation type="submission" date="2020-05" db="EMBL/GenBank/DDBJ databases">
        <title>Whole genome shotgun sequence of Streptomyces microflavus NBRC 13062.</title>
        <authorList>
            <person name="Komaki H."/>
            <person name="Tamura T."/>
        </authorList>
    </citation>
    <scope>NUCLEOTIDE SEQUENCE [LARGE SCALE GENOMIC DNA]</scope>
    <source>
        <strain evidence="9 10">NBRC 13062</strain>
    </source>
</reference>
<organism evidence="9 10">
    <name type="scientific">Streptomyces microflavus</name>
    <name type="common">Streptomyces lipmanii</name>
    <dbReference type="NCBI Taxonomy" id="1919"/>
    <lineage>
        <taxon>Bacteria</taxon>
        <taxon>Bacillati</taxon>
        <taxon>Actinomycetota</taxon>
        <taxon>Actinomycetes</taxon>
        <taxon>Kitasatosporales</taxon>
        <taxon>Streptomycetaceae</taxon>
        <taxon>Streptomyces</taxon>
    </lineage>
</organism>
<gene>
    <name evidence="9" type="ORF">Smic_08230</name>
</gene>
<dbReference type="EMBL" id="BLWD01000001">
    <property type="protein sequence ID" value="GFN02267.1"/>
    <property type="molecule type" value="Genomic_DNA"/>
</dbReference>
<evidence type="ECO:0000313" key="10">
    <source>
        <dbReference type="Proteomes" id="UP000498740"/>
    </source>
</evidence>
<evidence type="ECO:0000313" key="9">
    <source>
        <dbReference type="EMBL" id="GFN02267.1"/>
    </source>
</evidence>
<comment type="subcellular location">
    <subcellularLocation>
        <location evidence="1">Cell membrane</location>
        <topology evidence="1">Multi-pass membrane protein</topology>
    </subcellularLocation>
</comment>
<feature type="domain" description="SSD" evidence="8">
    <location>
        <begin position="231"/>
        <end position="352"/>
    </location>
</feature>
<comment type="similarity">
    <text evidence="2">Belongs to the resistance-nodulation-cell division (RND) (TC 2.A.6) family. MmpL subfamily.</text>
</comment>
<dbReference type="InterPro" id="IPR004869">
    <property type="entry name" value="MMPL_dom"/>
</dbReference>
<feature type="transmembrane region" description="Helical" evidence="7">
    <location>
        <begin position="36"/>
        <end position="54"/>
    </location>
</feature>
<name>A0A7J0CKJ5_STRMI</name>
<feature type="transmembrane region" description="Helical" evidence="7">
    <location>
        <begin position="302"/>
        <end position="322"/>
    </location>
</feature>
<evidence type="ECO:0000256" key="6">
    <source>
        <dbReference type="ARBA" id="ARBA00023136"/>
    </source>
</evidence>
<dbReference type="PANTHER" id="PTHR33406:SF11">
    <property type="entry name" value="MEMBRANE PROTEIN SCO6666-RELATED"/>
    <property type="match status" value="1"/>
</dbReference>
<evidence type="ECO:0000256" key="2">
    <source>
        <dbReference type="ARBA" id="ARBA00010157"/>
    </source>
</evidence>
<dbReference type="AlphaFoldDB" id="A0A7J0CKJ5"/>
<dbReference type="InterPro" id="IPR050545">
    <property type="entry name" value="Mycobact_MmpL"/>
</dbReference>